<evidence type="ECO:0000259" key="2">
    <source>
        <dbReference type="PROSITE" id="PS51782"/>
    </source>
</evidence>
<accession>V9VSD9</accession>
<evidence type="ECO:0000256" key="1">
    <source>
        <dbReference type="SAM" id="MobiDB-lite"/>
    </source>
</evidence>
<dbReference type="KEGG" id="lmd:METH_07890"/>
<reference evidence="3 4" key="1">
    <citation type="submission" date="2013-09" db="EMBL/GenBank/DDBJ databases">
        <authorList>
            <consortium name="DOE Joint Genome Institute"/>
            <person name="Klenk H.-P."/>
            <person name="Huntemann M."/>
            <person name="Han J."/>
            <person name="Chen A."/>
            <person name="Kyrpides N."/>
            <person name="Mavromatis K."/>
            <person name="Markowitz V."/>
            <person name="Palaniappan K."/>
            <person name="Ivanova N."/>
            <person name="Schaumberg A."/>
            <person name="Pati A."/>
            <person name="Liolios K."/>
            <person name="Nordberg H.P."/>
            <person name="Cantor M.N."/>
            <person name="Hua S.X."/>
            <person name="Woyke T."/>
        </authorList>
    </citation>
    <scope>NUCLEOTIDE SEQUENCE [LARGE SCALE GENOMIC DNA]</scope>
    <source>
        <strain evidence="3 4">DSM 14336</strain>
    </source>
</reference>
<dbReference type="SUPFAM" id="SSF54106">
    <property type="entry name" value="LysM domain"/>
    <property type="match status" value="1"/>
</dbReference>
<sequence length="370" mass="38108">MDLVRVDNEGAAVIAGRAQAGVRISVLLDGEVLEQLEVPTGGEFVSLTTIAPSTDARVVSLLAEHHGRKKASGAFFILTPVSQGAAQFAETGAAQAAGADREVIAQDPEQVAAPEAAEDAVAEQSAIETASAALDPAADSVTGTADPDNGVASTGQAAGTFAAGAPAASTDPETAGEPEAPQPQGQAMAVLRADAEGIEVVQPASPADPELNDEVALDSISYNGSGGVELSGRAQPQSQVRVYVDNRPVAELGAAADGRWSGRLEDVAPGIYTLRLDEIEPATGAVVSRLETPFKRESPGTLPQPGEDATPDQPVPLVRAVTVQKGDTLWAISQQKYGSGFLYVRVFEANRGAIRDPDLIYPGQVFTVPE</sequence>
<feature type="region of interest" description="Disordered" evidence="1">
    <location>
        <begin position="292"/>
        <end position="313"/>
    </location>
</feature>
<organism evidence="3 4">
    <name type="scientific">Leisingera methylohalidivorans DSM 14336</name>
    <dbReference type="NCBI Taxonomy" id="999552"/>
    <lineage>
        <taxon>Bacteria</taxon>
        <taxon>Pseudomonadati</taxon>
        <taxon>Pseudomonadota</taxon>
        <taxon>Alphaproteobacteria</taxon>
        <taxon>Rhodobacterales</taxon>
        <taxon>Roseobacteraceae</taxon>
        <taxon>Leisingera</taxon>
    </lineage>
</organism>
<dbReference type="STRING" id="999552.METH_07890"/>
<dbReference type="Gene3D" id="3.10.350.10">
    <property type="entry name" value="LysM domain"/>
    <property type="match status" value="1"/>
</dbReference>
<evidence type="ECO:0000313" key="4">
    <source>
        <dbReference type="Proteomes" id="UP000018780"/>
    </source>
</evidence>
<dbReference type="PROSITE" id="PS51782">
    <property type="entry name" value="LYSM"/>
    <property type="match status" value="1"/>
</dbReference>
<dbReference type="PANTHER" id="PTHR34700:SF4">
    <property type="entry name" value="PHAGE-LIKE ELEMENT PBSX PROTEIN XKDP"/>
    <property type="match status" value="1"/>
</dbReference>
<gene>
    <name evidence="3" type="ORF">METH_07890</name>
</gene>
<evidence type="ECO:0000313" key="3">
    <source>
        <dbReference type="EMBL" id="AHD00624.1"/>
    </source>
</evidence>
<dbReference type="InterPro" id="IPR018392">
    <property type="entry name" value="LysM"/>
</dbReference>
<feature type="domain" description="LysM" evidence="2">
    <location>
        <begin position="319"/>
        <end position="368"/>
    </location>
</feature>
<keyword evidence="4" id="KW-1185">Reference proteome</keyword>
<feature type="region of interest" description="Disordered" evidence="1">
    <location>
        <begin position="137"/>
        <end position="156"/>
    </location>
</feature>
<dbReference type="Pfam" id="PF01476">
    <property type="entry name" value="LysM"/>
    <property type="match status" value="1"/>
</dbReference>
<dbReference type="EMBL" id="CP006773">
    <property type="protein sequence ID" value="AHD00624.1"/>
    <property type="molecule type" value="Genomic_DNA"/>
</dbReference>
<dbReference type="AlphaFoldDB" id="V9VSD9"/>
<proteinExistence type="predicted"/>
<dbReference type="InterPro" id="IPR052196">
    <property type="entry name" value="Bact_Kbp"/>
</dbReference>
<protein>
    <submittedName>
        <fullName evidence="3">Peptidoglycan-binding protein LysM</fullName>
    </submittedName>
</protein>
<dbReference type="HOGENOM" id="CLU_025322_0_1_5"/>
<feature type="region of interest" description="Disordered" evidence="1">
    <location>
        <begin position="162"/>
        <end position="184"/>
    </location>
</feature>
<dbReference type="InterPro" id="IPR036779">
    <property type="entry name" value="LysM_dom_sf"/>
</dbReference>
<dbReference type="CDD" id="cd00118">
    <property type="entry name" value="LysM"/>
    <property type="match status" value="1"/>
</dbReference>
<dbReference type="Proteomes" id="UP000018780">
    <property type="component" value="Chromosome"/>
</dbReference>
<dbReference type="SMART" id="SM00257">
    <property type="entry name" value="LysM"/>
    <property type="match status" value="1"/>
</dbReference>
<dbReference type="PANTHER" id="PTHR34700">
    <property type="entry name" value="POTASSIUM BINDING PROTEIN KBP"/>
    <property type="match status" value="1"/>
</dbReference>
<name>V9VSD9_9RHOB</name>
<dbReference type="PATRIC" id="fig|999552.6.peg.1585"/>